<dbReference type="Pfam" id="PF01556">
    <property type="entry name" value="DnaJ_C"/>
    <property type="match status" value="1"/>
</dbReference>
<dbReference type="InterPro" id="IPR036869">
    <property type="entry name" value="J_dom_sf"/>
</dbReference>
<keyword evidence="3" id="KW-0863">Zinc-finger</keyword>
<dbReference type="EMBL" id="LGRX02033954">
    <property type="protein sequence ID" value="KAK3239316.1"/>
    <property type="molecule type" value="Genomic_DNA"/>
</dbReference>
<dbReference type="Gene3D" id="1.10.287.110">
    <property type="entry name" value="DnaJ domain"/>
    <property type="match status" value="1"/>
</dbReference>
<evidence type="ECO:0000256" key="5">
    <source>
        <dbReference type="ARBA" id="ARBA00023186"/>
    </source>
</evidence>
<evidence type="ECO:0000256" key="4">
    <source>
        <dbReference type="ARBA" id="ARBA00022833"/>
    </source>
</evidence>
<evidence type="ECO:0000313" key="7">
    <source>
        <dbReference type="EMBL" id="KAK3239316.1"/>
    </source>
</evidence>
<dbReference type="GO" id="GO:0051082">
    <property type="term" value="F:unfolded protein binding"/>
    <property type="evidence" value="ECO:0007669"/>
    <property type="project" value="InterPro"/>
</dbReference>
<gene>
    <name evidence="7" type="ORF">CYMTET_50747</name>
</gene>
<dbReference type="InterPro" id="IPR002939">
    <property type="entry name" value="DnaJ_C"/>
</dbReference>
<feature type="domain" description="J" evidence="6">
    <location>
        <begin position="90"/>
        <end position="155"/>
    </location>
</feature>
<dbReference type="PANTHER" id="PTHR43096:SF52">
    <property type="entry name" value="DNAJ HOMOLOG 1, MITOCHONDRIAL-RELATED"/>
    <property type="match status" value="1"/>
</dbReference>
<dbReference type="CDD" id="cd10747">
    <property type="entry name" value="DnaJ_C"/>
    <property type="match status" value="1"/>
</dbReference>
<evidence type="ECO:0000313" key="8">
    <source>
        <dbReference type="Proteomes" id="UP001190700"/>
    </source>
</evidence>
<dbReference type="PROSITE" id="PS00636">
    <property type="entry name" value="DNAJ_1"/>
    <property type="match status" value="1"/>
</dbReference>
<keyword evidence="2" id="KW-0677">Repeat</keyword>
<keyword evidence="8" id="KW-1185">Reference proteome</keyword>
<dbReference type="Pfam" id="PF00226">
    <property type="entry name" value="DnaJ"/>
    <property type="match status" value="1"/>
</dbReference>
<keyword evidence="5" id="KW-0143">Chaperone</keyword>
<dbReference type="Proteomes" id="UP001190700">
    <property type="component" value="Unassembled WGS sequence"/>
</dbReference>
<keyword evidence="4" id="KW-0862">Zinc</keyword>
<keyword evidence="1" id="KW-0479">Metal-binding</keyword>
<dbReference type="PRINTS" id="PR00625">
    <property type="entry name" value="JDOMAIN"/>
</dbReference>
<organism evidence="7 8">
    <name type="scientific">Cymbomonas tetramitiformis</name>
    <dbReference type="NCBI Taxonomy" id="36881"/>
    <lineage>
        <taxon>Eukaryota</taxon>
        <taxon>Viridiplantae</taxon>
        <taxon>Chlorophyta</taxon>
        <taxon>Pyramimonadophyceae</taxon>
        <taxon>Pyramimonadales</taxon>
        <taxon>Pyramimonadaceae</taxon>
        <taxon>Cymbomonas</taxon>
    </lineage>
</organism>
<dbReference type="SUPFAM" id="SSF46565">
    <property type="entry name" value="Chaperone J-domain"/>
    <property type="match status" value="1"/>
</dbReference>
<dbReference type="InterPro" id="IPR018253">
    <property type="entry name" value="DnaJ_domain_CS"/>
</dbReference>
<dbReference type="SMART" id="SM00271">
    <property type="entry name" value="DnaJ"/>
    <property type="match status" value="1"/>
</dbReference>
<dbReference type="PROSITE" id="PS50076">
    <property type="entry name" value="DNAJ_2"/>
    <property type="match status" value="1"/>
</dbReference>
<evidence type="ECO:0000256" key="3">
    <source>
        <dbReference type="ARBA" id="ARBA00022771"/>
    </source>
</evidence>
<dbReference type="GO" id="GO:0008270">
    <property type="term" value="F:zinc ion binding"/>
    <property type="evidence" value="ECO:0007669"/>
    <property type="project" value="UniProtKB-KW"/>
</dbReference>
<dbReference type="GO" id="GO:0005737">
    <property type="term" value="C:cytoplasm"/>
    <property type="evidence" value="ECO:0007669"/>
    <property type="project" value="TreeGrafter"/>
</dbReference>
<evidence type="ECO:0000259" key="6">
    <source>
        <dbReference type="PROSITE" id="PS50076"/>
    </source>
</evidence>
<reference evidence="7 8" key="1">
    <citation type="journal article" date="2015" name="Genome Biol. Evol.">
        <title>Comparative Genomics of a Bacterivorous Green Alga Reveals Evolutionary Causalities and Consequences of Phago-Mixotrophic Mode of Nutrition.</title>
        <authorList>
            <person name="Burns J.A."/>
            <person name="Paasch A."/>
            <person name="Narechania A."/>
            <person name="Kim E."/>
        </authorList>
    </citation>
    <scope>NUCLEOTIDE SEQUENCE [LARGE SCALE GENOMIC DNA]</scope>
    <source>
        <strain evidence="7 8">PLY_AMNH</strain>
    </source>
</reference>
<sequence>MGFLRSQGARRLVSFLIQEGAQGPRTIPGGVSYFSRQASGTAASGSSAHYNSYARQTSSKPYGAAQGFRLSPGTSRDFRVSAAVAAAVKDYYSILGVSKSASDKDIKKAYYDLAKKYHPDTNQDNSEAAAKFQEAQKAYETLSDKEKKNVYDQVGADAYEQGAGMGGHQGFEGGFGFDSRGNPVNVEDLFNSFFSGGGGRFHRRPARGADLQAQVQVAFMEAVKGTTRNLNVLGEDVEVNLPAGVDTGDSLKVSGKGQPGPEGTPAGDLYVTVHVQRDPVFLRDGPDIHVETAVGLDIAALGGTMRVPTLEGEVDLKVRAGIHTGHKVRLRGKGIKNVRGYGVGDQYVHVSVTTPTNLTERQKELLIEFGEEEEKKKQANAA</sequence>
<dbReference type="CDD" id="cd06257">
    <property type="entry name" value="DnaJ"/>
    <property type="match status" value="1"/>
</dbReference>
<proteinExistence type="predicted"/>
<accession>A0AAE0ESU5</accession>
<dbReference type="Gene3D" id="2.60.260.20">
    <property type="entry name" value="Urease metallochaperone UreE, N-terminal domain"/>
    <property type="match status" value="2"/>
</dbReference>
<dbReference type="AlphaFoldDB" id="A0AAE0ESU5"/>
<name>A0AAE0ESU5_9CHLO</name>
<protein>
    <recommendedName>
        <fullName evidence="6">J domain-containing protein</fullName>
    </recommendedName>
</protein>
<dbReference type="SUPFAM" id="SSF49493">
    <property type="entry name" value="HSP40/DnaJ peptide-binding domain"/>
    <property type="match status" value="2"/>
</dbReference>
<comment type="caution">
    <text evidence="7">The sequence shown here is derived from an EMBL/GenBank/DDBJ whole genome shotgun (WGS) entry which is preliminary data.</text>
</comment>
<dbReference type="FunFam" id="2.60.260.20:FF:000005">
    <property type="entry name" value="Chaperone protein dnaJ 1, mitochondrial"/>
    <property type="match status" value="1"/>
</dbReference>
<dbReference type="InterPro" id="IPR008971">
    <property type="entry name" value="HSP40/DnaJ_pept-bd"/>
</dbReference>
<dbReference type="GO" id="GO:0042026">
    <property type="term" value="P:protein refolding"/>
    <property type="evidence" value="ECO:0007669"/>
    <property type="project" value="TreeGrafter"/>
</dbReference>
<dbReference type="InterPro" id="IPR001623">
    <property type="entry name" value="DnaJ_domain"/>
</dbReference>
<dbReference type="PANTHER" id="PTHR43096">
    <property type="entry name" value="DNAJ HOMOLOG 1, MITOCHONDRIAL-RELATED"/>
    <property type="match status" value="1"/>
</dbReference>
<evidence type="ECO:0000256" key="2">
    <source>
        <dbReference type="ARBA" id="ARBA00022737"/>
    </source>
</evidence>
<evidence type="ECO:0000256" key="1">
    <source>
        <dbReference type="ARBA" id="ARBA00022723"/>
    </source>
</evidence>